<dbReference type="PANTHER" id="PTHR45747:SF4">
    <property type="entry name" value="HISTONE-LYSINE N-METHYLTRANSFERASE E(Z)"/>
    <property type="match status" value="1"/>
</dbReference>
<gene>
    <name evidence="9" type="ORF">APUTEX25_000348</name>
</gene>
<dbReference type="InterPro" id="IPR033467">
    <property type="entry name" value="Tesmin/TSO1-like_CXC"/>
</dbReference>
<dbReference type="InterPro" id="IPR045318">
    <property type="entry name" value="EZH1/2-like"/>
</dbReference>
<evidence type="ECO:0000313" key="10">
    <source>
        <dbReference type="Proteomes" id="UP000279271"/>
    </source>
</evidence>
<evidence type="ECO:0000259" key="8">
    <source>
        <dbReference type="PROSITE" id="PS51633"/>
    </source>
</evidence>
<protein>
    <submittedName>
        <fullName evidence="9">Uncharacterized protein</fullName>
    </submittedName>
</protein>
<dbReference type="Gene3D" id="2.170.270.10">
    <property type="entry name" value="SET domain"/>
    <property type="match status" value="1"/>
</dbReference>
<dbReference type="InterPro" id="IPR026489">
    <property type="entry name" value="CXC_dom"/>
</dbReference>
<evidence type="ECO:0000256" key="1">
    <source>
        <dbReference type="ARBA" id="ARBA00022603"/>
    </source>
</evidence>
<feature type="domain" description="SET" evidence="7">
    <location>
        <begin position="428"/>
        <end position="543"/>
    </location>
</feature>
<dbReference type="GO" id="GO:0003682">
    <property type="term" value="F:chromatin binding"/>
    <property type="evidence" value="ECO:0007669"/>
    <property type="project" value="TreeGrafter"/>
</dbReference>
<dbReference type="Pfam" id="PF00856">
    <property type="entry name" value="SET"/>
    <property type="match status" value="1"/>
</dbReference>
<keyword evidence="3" id="KW-0949">S-adenosyl-L-methionine</keyword>
<dbReference type="AlphaFoldDB" id="A0A3M7KWF7"/>
<dbReference type="CDD" id="cd10519">
    <property type="entry name" value="SET_EZH"/>
    <property type="match status" value="1"/>
</dbReference>
<dbReference type="GO" id="GO:0005634">
    <property type="term" value="C:nucleus"/>
    <property type="evidence" value="ECO:0007669"/>
    <property type="project" value="TreeGrafter"/>
</dbReference>
<dbReference type="SUPFAM" id="SSF82199">
    <property type="entry name" value="SET domain"/>
    <property type="match status" value="1"/>
</dbReference>
<dbReference type="PROSITE" id="PS51633">
    <property type="entry name" value="CXC"/>
    <property type="match status" value="1"/>
</dbReference>
<feature type="non-terminal residue" evidence="9">
    <location>
        <position position="675"/>
    </location>
</feature>
<evidence type="ECO:0000256" key="4">
    <source>
        <dbReference type="ARBA" id="ARBA00023015"/>
    </source>
</evidence>
<evidence type="ECO:0000313" key="9">
    <source>
        <dbReference type="EMBL" id="RMZ54831.1"/>
    </source>
</evidence>
<evidence type="ECO:0000256" key="2">
    <source>
        <dbReference type="ARBA" id="ARBA00022679"/>
    </source>
</evidence>
<keyword evidence="5" id="KW-0804">Transcription</keyword>
<name>A0A3M7KWF7_AUXPR</name>
<evidence type="ECO:0000259" key="7">
    <source>
        <dbReference type="PROSITE" id="PS50280"/>
    </source>
</evidence>
<evidence type="ECO:0000256" key="6">
    <source>
        <dbReference type="SAM" id="MobiDB-lite"/>
    </source>
</evidence>
<dbReference type="InterPro" id="IPR046341">
    <property type="entry name" value="SET_dom_sf"/>
</dbReference>
<organism evidence="9 10">
    <name type="scientific">Auxenochlorella protothecoides</name>
    <name type="common">Green microalga</name>
    <name type="synonym">Chlorella protothecoides</name>
    <dbReference type="NCBI Taxonomy" id="3075"/>
    <lineage>
        <taxon>Eukaryota</taxon>
        <taxon>Viridiplantae</taxon>
        <taxon>Chlorophyta</taxon>
        <taxon>core chlorophytes</taxon>
        <taxon>Trebouxiophyceae</taxon>
        <taxon>Chlorellales</taxon>
        <taxon>Chlorellaceae</taxon>
        <taxon>Auxenochlorella</taxon>
    </lineage>
</organism>
<dbReference type="SMART" id="SM00317">
    <property type="entry name" value="SET"/>
    <property type="match status" value="1"/>
</dbReference>
<dbReference type="GO" id="GO:0046976">
    <property type="term" value="F:histone H3K27 methyltransferase activity"/>
    <property type="evidence" value="ECO:0007669"/>
    <property type="project" value="TreeGrafter"/>
</dbReference>
<feature type="domain" description="CXC" evidence="8">
    <location>
        <begin position="307"/>
        <end position="421"/>
    </location>
</feature>
<dbReference type="EMBL" id="QOKY01000172">
    <property type="protein sequence ID" value="RMZ54831.1"/>
    <property type="molecule type" value="Genomic_DNA"/>
</dbReference>
<evidence type="ECO:0000256" key="5">
    <source>
        <dbReference type="ARBA" id="ARBA00023163"/>
    </source>
</evidence>
<reference evidence="10" key="1">
    <citation type="journal article" date="2018" name="Algal Res.">
        <title>Characterization of plant carbon substrate utilization by Auxenochlorella protothecoides.</title>
        <authorList>
            <person name="Vogler B.W."/>
            <person name="Starkenburg S.R."/>
            <person name="Sudasinghe N."/>
            <person name="Schambach J.Y."/>
            <person name="Rollin J.A."/>
            <person name="Pattathil S."/>
            <person name="Barry A.N."/>
        </authorList>
    </citation>
    <scope>NUCLEOTIDE SEQUENCE [LARGE SCALE GENOMIC DNA]</scope>
    <source>
        <strain evidence="10">UTEX 25</strain>
    </source>
</reference>
<dbReference type="SMART" id="SM01114">
    <property type="entry name" value="CXC"/>
    <property type="match status" value="1"/>
</dbReference>
<dbReference type="GO" id="GO:0032259">
    <property type="term" value="P:methylation"/>
    <property type="evidence" value="ECO:0007669"/>
    <property type="project" value="UniProtKB-KW"/>
</dbReference>
<proteinExistence type="predicted"/>
<evidence type="ECO:0000256" key="3">
    <source>
        <dbReference type="ARBA" id="ARBA00022691"/>
    </source>
</evidence>
<accession>A0A3M7KWF7</accession>
<dbReference type="PROSITE" id="PS50280">
    <property type="entry name" value="SET"/>
    <property type="match status" value="1"/>
</dbReference>
<dbReference type="Proteomes" id="UP000279271">
    <property type="component" value="Unassembled WGS sequence"/>
</dbReference>
<comment type="caution">
    <text evidence="9">The sequence shown here is derived from an EMBL/GenBank/DDBJ whole genome shotgun (WGS) entry which is preliminary data.</text>
</comment>
<dbReference type="PANTHER" id="PTHR45747">
    <property type="entry name" value="HISTONE-LYSINE N-METHYLTRANSFERASE E(Z)"/>
    <property type="match status" value="1"/>
</dbReference>
<sequence>MRGRVRALHRKLSRQYEEDRREEACAVKEANRAALDAALQGLRAVQAARMEGKPPMTIPMLGSGEDWPAVGTTGYRKLIPAGKEMILNSKPPLVSVSFHPCWTIPSKPPLPPYKGWSFNRNNTPATVIGRRLFYTDKLGETVPVSDNEEDPDVLAAVKLAGPQRPKHDYILAHIAEELGESQDVAAALSGIMQIPVPLLQQRIKELVRPARRAGAGAAAAPGQPPAPNRLRRSLQGAWCRHKWEAGLLAEGVRVWGCGNPCALASMIGTRSCAEVAAEVARRFPGATHGSPTKPPAYHRRKPAWGKRIRPTVTQDRLRRTDPLWAPWRPCSCVGPCVRGTCPCVDSQNFCEKFCACDCRACGNRFPGCKCSARARGGGRCRVRTCSCLAAGRECDPDLCAGCQPSLAAGSEGGDGDCANFRLRRGTKKRVLMGLSDVQGWGAFLQGSARAGDFLGEYVGELVDTAEADRRGISYDRDDNSYLFSLNKASVVDAKTKGTKLRFANHSSDANCEASILMVDGDHRVAILARKNIRDGDELFYNYHYEKRVGGAGRQGLGVGRGELCSPMRTLHVQVGPNPAWVAHMARHLTLHPAWGPTADRISPPHLQAAPSWWNLPSAQGSGLGQRRSTQGQNHAVSARALGPFPQAGAQRRTKASTSPTPSPSCALALAVPTSM</sequence>
<keyword evidence="1" id="KW-0489">Methyltransferase</keyword>
<dbReference type="GO" id="GO:0031507">
    <property type="term" value="P:heterochromatin formation"/>
    <property type="evidence" value="ECO:0007669"/>
    <property type="project" value="TreeGrafter"/>
</dbReference>
<feature type="region of interest" description="Disordered" evidence="6">
    <location>
        <begin position="640"/>
        <end position="665"/>
    </location>
</feature>
<keyword evidence="2" id="KW-0808">Transferase</keyword>
<feature type="compositionally biased region" description="Low complexity" evidence="6">
    <location>
        <begin position="655"/>
        <end position="665"/>
    </location>
</feature>
<keyword evidence="4" id="KW-0805">Transcription regulation</keyword>
<dbReference type="InterPro" id="IPR001214">
    <property type="entry name" value="SET_dom"/>
</dbReference>